<comment type="catalytic activity">
    <reaction evidence="1">
        <text>ATP + protein L-histidine = ADP + protein N-phospho-L-histidine.</text>
        <dbReference type="EC" id="2.7.13.3"/>
    </reaction>
</comment>
<dbReference type="SUPFAM" id="SSF47384">
    <property type="entry name" value="Homodimeric domain of signal transducing histidine kinase"/>
    <property type="match status" value="1"/>
</dbReference>
<dbReference type="PRINTS" id="PR00344">
    <property type="entry name" value="BCTRLSENSOR"/>
</dbReference>
<reference evidence="8 9" key="1">
    <citation type="submission" date="2016-03" db="EMBL/GenBank/DDBJ databases">
        <title>Microsymbionts genomes from the relict species Vavilovia formosa (Stev.) Fed.</title>
        <authorList>
            <person name="Kopat V."/>
            <person name="Chirak E."/>
            <person name="Kimeklis A."/>
            <person name="Andronov E."/>
        </authorList>
    </citation>
    <scope>NUCLEOTIDE SEQUENCE [LARGE SCALE GENOMIC DNA]</scope>
    <source>
        <strain evidence="8 9">Vaf07</strain>
    </source>
</reference>
<dbReference type="Pfam" id="PF01590">
    <property type="entry name" value="GAF"/>
    <property type="match status" value="1"/>
</dbReference>
<dbReference type="InterPro" id="IPR003018">
    <property type="entry name" value="GAF"/>
</dbReference>
<dbReference type="InterPro" id="IPR005467">
    <property type="entry name" value="His_kinase_dom"/>
</dbReference>
<feature type="domain" description="Histidine kinase" evidence="7">
    <location>
        <begin position="180"/>
        <end position="391"/>
    </location>
</feature>
<protein>
    <recommendedName>
        <fullName evidence="2">histidine kinase</fullName>
        <ecNumber evidence="2">2.7.13.3</ecNumber>
    </recommendedName>
</protein>
<evidence type="ECO:0000313" key="8">
    <source>
        <dbReference type="EMBL" id="KZD22628.1"/>
    </source>
</evidence>
<dbReference type="InterPro" id="IPR004358">
    <property type="entry name" value="Sig_transdc_His_kin-like_C"/>
</dbReference>
<dbReference type="SUPFAM" id="SSF55781">
    <property type="entry name" value="GAF domain-like"/>
    <property type="match status" value="1"/>
</dbReference>
<dbReference type="InterPro" id="IPR036097">
    <property type="entry name" value="HisK_dim/P_sf"/>
</dbReference>
<keyword evidence="5 8" id="KW-0418">Kinase</keyword>
<dbReference type="OrthoDB" id="9795133at2"/>
<evidence type="ECO:0000256" key="6">
    <source>
        <dbReference type="ARBA" id="ARBA00023012"/>
    </source>
</evidence>
<dbReference type="EC" id="2.7.13.3" evidence="2"/>
<dbReference type="InterPro" id="IPR029016">
    <property type="entry name" value="GAF-like_dom_sf"/>
</dbReference>
<keyword evidence="3" id="KW-0597">Phosphoprotein</keyword>
<dbReference type="InterPro" id="IPR050736">
    <property type="entry name" value="Sensor_HK_Regulatory"/>
</dbReference>
<dbReference type="Proteomes" id="UP000076574">
    <property type="component" value="Unassembled WGS sequence"/>
</dbReference>
<dbReference type="PANTHER" id="PTHR43711:SF1">
    <property type="entry name" value="HISTIDINE KINASE 1"/>
    <property type="match status" value="1"/>
</dbReference>
<evidence type="ECO:0000256" key="4">
    <source>
        <dbReference type="ARBA" id="ARBA00022679"/>
    </source>
</evidence>
<dbReference type="Pfam" id="PF00512">
    <property type="entry name" value="HisKA"/>
    <property type="match status" value="1"/>
</dbReference>
<dbReference type="GO" id="GO:0000155">
    <property type="term" value="F:phosphorelay sensor kinase activity"/>
    <property type="evidence" value="ECO:0007669"/>
    <property type="project" value="InterPro"/>
</dbReference>
<keyword evidence="9" id="KW-1185">Reference proteome</keyword>
<dbReference type="CDD" id="cd00082">
    <property type="entry name" value="HisKA"/>
    <property type="match status" value="1"/>
</dbReference>
<comment type="caution">
    <text evidence="8">The sequence shown here is derived from an EMBL/GenBank/DDBJ whole genome shotgun (WGS) entry which is preliminary data.</text>
</comment>
<dbReference type="Gene3D" id="3.30.565.10">
    <property type="entry name" value="Histidine kinase-like ATPase, C-terminal domain"/>
    <property type="match status" value="1"/>
</dbReference>
<dbReference type="PROSITE" id="PS50109">
    <property type="entry name" value="HIS_KIN"/>
    <property type="match status" value="1"/>
</dbReference>
<evidence type="ECO:0000259" key="7">
    <source>
        <dbReference type="PROSITE" id="PS50109"/>
    </source>
</evidence>
<dbReference type="Gene3D" id="1.10.287.130">
    <property type="match status" value="1"/>
</dbReference>
<dbReference type="PANTHER" id="PTHR43711">
    <property type="entry name" value="TWO-COMPONENT HISTIDINE KINASE"/>
    <property type="match status" value="1"/>
</dbReference>
<evidence type="ECO:0000256" key="2">
    <source>
        <dbReference type="ARBA" id="ARBA00012438"/>
    </source>
</evidence>
<dbReference type="SMART" id="SM00388">
    <property type="entry name" value="HisKA"/>
    <property type="match status" value="1"/>
</dbReference>
<dbReference type="STRING" id="943830.A4A58_28865"/>
<dbReference type="Gene3D" id="3.30.450.40">
    <property type="match status" value="1"/>
</dbReference>
<accession>A0A163YVJ7</accession>
<dbReference type="InterPro" id="IPR036890">
    <property type="entry name" value="HATPase_C_sf"/>
</dbReference>
<proteinExistence type="predicted"/>
<evidence type="ECO:0000256" key="1">
    <source>
        <dbReference type="ARBA" id="ARBA00000085"/>
    </source>
</evidence>
<organism evidence="8 9">
    <name type="scientific">Tardiphaga robiniae</name>
    <dbReference type="NCBI Taxonomy" id="943830"/>
    <lineage>
        <taxon>Bacteria</taxon>
        <taxon>Pseudomonadati</taxon>
        <taxon>Pseudomonadota</taxon>
        <taxon>Alphaproteobacteria</taxon>
        <taxon>Hyphomicrobiales</taxon>
        <taxon>Nitrobacteraceae</taxon>
        <taxon>Tardiphaga</taxon>
    </lineage>
</organism>
<name>A0A163YVJ7_9BRAD</name>
<dbReference type="EMBL" id="LVYV01000018">
    <property type="protein sequence ID" value="KZD22628.1"/>
    <property type="molecule type" value="Genomic_DNA"/>
</dbReference>
<dbReference type="AlphaFoldDB" id="A0A163YVJ7"/>
<gene>
    <name evidence="8" type="ORF">A4A58_28865</name>
</gene>
<dbReference type="Pfam" id="PF02518">
    <property type="entry name" value="HATPase_c"/>
    <property type="match status" value="1"/>
</dbReference>
<evidence type="ECO:0000313" key="9">
    <source>
        <dbReference type="Proteomes" id="UP000076574"/>
    </source>
</evidence>
<dbReference type="SUPFAM" id="SSF55874">
    <property type="entry name" value="ATPase domain of HSP90 chaperone/DNA topoisomerase II/histidine kinase"/>
    <property type="match status" value="1"/>
</dbReference>
<dbReference type="InterPro" id="IPR003594">
    <property type="entry name" value="HATPase_dom"/>
</dbReference>
<dbReference type="SMART" id="SM00065">
    <property type="entry name" value="GAF"/>
    <property type="match status" value="1"/>
</dbReference>
<keyword evidence="4" id="KW-0808">Transferase</keyword>
<keyword evidence="6" id="KW-0902">Two-component regulatory system</keyword>
<evidence type="ECO:0000256" key="5">
    <source>
        <dbReference type="ARBA" id="ARBA00022777"/>
    </source>
</evidence>
<dbReference type="RefSeq" id="WP_068734263.1">
    <property type="nucleotide sequence ID" value="NZ_LVYV01000018.1"/>
</dbReference>
<dbReference type="SMART" id="SM00387">
    <property type="entry name" value="HATPase_c"/>
    <property type="match status" value="1"/>
</dbReference>
<dbReference type="InterPro" id="IPR003661">
    <property type="entry name" value="HisK_dim/P_dom"/>
</dbReference>
<evidence type="ECO:0000256" key="3">
    <source>
        <dbReference type="ARBA" id="ARBA00022553"/>
    </source>
</evidence>
<sequence length="391" mass="42828">MTGDLQADIEAIQRIDAVPRILEVICRTTGMGFAAIARVTDERWVCCAMRDEIAFGLKPGGELKLETTICHEIRQRNEAVVIDHVAEDEIYRNHHTPAMYGFQSYISIPIRYADGTIFGTLCAIDPRPARVDTPETVGMFRLFAELIAFQIEALQRIESSEASLLGERQSSELREEFIAVLGHDLRNPLASIDAGASMLLKTPLDDKARNIVGLVKASVARMSGLIDNVLDLARGRLGGGLSLERNADVPLQPVLEQVVAELQSSAPNRVIDASFNLDLPVSCDRQRIAQLLSNLLGNALTYGAPDQPISVRAETRGDAFELSVANAGEPIPPEAMERLFHPFTRGADRANRQGLGLGLYIASQIARAHAGELTVTSSPQETRFIFTMPRF</sequence>